<protein>
    <recommendedName>
        <fullName evidence="3">Secreted protein</fullName>
    </recommendedName>
</protein>
<name>A0AAV2N4F6_9HYME</name>
<organism evidence="1 2">
    <name type="scientific">Lasius platythorax</name>
    <dbReference type="NCBI Taxonomy" id="488582"/>
    <lineage>
        <taxon>Eukaryota</taxon>
        <taxon>Metazoa</taxon>
        <taxon>Ecdysozoa</taxon>
        <taxon>Arthropoda</taxon>
        <taxon>Hexapoda</taxon>
        <taxon>Insecta</taxon>
        <taxon>Pterygota</taxon>
        <taxon>Neoptera</taxon>
        <taxon>Endopterygota</taxon>
        <taxon>Hymenoptera</taxon>
        <taxon>Apocrita</taxon>
        <taxon>Aculeata</taxon>
        <taxon>Formicoidea</taxon>
        <taxon>Formicidae</taxon>
        <taxon>Formicinae</taxon>
        <taxon>Lasius</taxon>
        <taxon>Lasius</taxon>
    </lineage>
</organism>
<evidence type="ECO:0008006" key="3">
    <source>
        <dbReference type="Google" id="ProtNLM"/>
    </source>
</evidence>
<accession>A0AAV2N4F6</accession>
<dbReference type="EMBL" id="OZ034833">
    <property type="protein sequence ID" value="CAL1674931.1"/>
    <property type="molecule type" value="Genomic_DNA"/>
</dbReference>
<reference evidence="1" key="1">
    <citation type="submission" date="2024-04" db="EMBL/GenBank/DDBJ databases">
        <authorList>
            <consortium name="Molecular Ecology Group"/>
        </authorList>
    </citation>
    <scope>NUCLEOTIDE SEQUENCE</scope>
</reference>
<keyword evidence="2" id="KW-1185">Reference proteome</keyword>
<sequence>MFSNLLTTCASLEFVSHTFGSQRLLSQALLAEAIGWIVCQSTEERSVESERRVGGVTIIQILPILLFALRILPFGRGAPTGVAQPWPHYQSKYFIVEPPVTTTPTTTTTTTTTTTRRFGKEAKTRCPRIRVKM</sequence>
<gene>
    <name evidence="1" type="ORF">LPLAT_LOCUS1455</name>
</gene>
<evidence type="ECO:0000313" key="2">
    <source>
        <dbReference type="Proteomes" id="UP001497644"/>
    </source>
</evidence>
<evidence type="ECO:0000313" key="1">
    <source>
        <dbReference type="EMBL" id="CAL1674931.1"/>
    </source>
</evidence>
<dbReference type="AlphaFoldDB" id="A0AAV2N4F6"/>
<dbReference type="Proteomes" id="UP001497644">
    <property type="component" value="Chromosome 10"/>
</dbReference>
<proteinExistence type="predicted"/>